<gene>
    <name evidence="10" type="primary">107369547</name>
</gene>
<dbReference type="Pfam" id="PF16122">
    <property type="entry name" value="40S_SA_C"/>
    <property type="match status" value="1"/>
</dbReference>
<organism evidence="10 11">
    <name type="scientific">Tetranychus urticae</name>
    <name type="common">Two-spotted spider mite</name>
    <dbReference type="NCBI Taxonomy" id="32264"/>
    <lineage>
        <taxon>Eukaryota</taxon>
        <taxon>Metazoa</taxon>
        <taxon>Ecdysozoa</taxon>
        <taxon>Arthropoda</taxon>
        <taxon>Chelicerata</taxon>
        <taxon>Arachnida</taxon>
        <taxon>Acari</taxon>
        <taxon>Acariformes</taxon>
        <taxon>Trombidiformes</taxon>
        <taxon>Prostigmata</taxon>
        <taxon>Eleutherengona</taxon>
        <taxon>Raphignathae</taxon>
        <taxon>Tetranychoidea</taxon>
        <taxon>Tetranychidae</taxon>
        <taxon>Tetranychus</taxon>
    </lineage>
</organism>
<dbReference type="HAMAP" id="MF_03015">
    <property type="entry name" value="Ribosomal_S2_euk"/>
    <property type="match status" value="1"/>
</dbReference>
<dbReference type="HOGENOM" id="CLU_058171_1_0_1"/>
<dbReference type="EMBL" id="CAEY01000925">
    <property type="status" value="NOT_ANNOTATED_CDS"/>
    <property type="molecule type" value="Genomic_DNA"/>
</dbReference>
<dbReference type="STRING" id="32264.T1L249"/>
<dbReference type="AlphaFoldDB" id="T1L249"/>
<protein>
    <recommendedName>
        <fullName evidence="6">Small ribosomal subunit protein uS2</fullName>
    </recommendedName>
</protein>
<feature type="compositionally biased region" description="Low complexity" evidence="8">
    <location>
        <begin position="267"/>
        <end position="276"/>
    </location>
</feature>
<keyword evidence="4 6" id="KW-0689">Ribosomal protein</keyword>
<proteinExistence type="inferred from homology"/>
<sequence>MSGGLRALAITQDDVSKFLACHTHLGAKNADFQMEQYVFKRRGDGVHIINLRHTWEKLLLAARAIVTIENPADVCVISSRVQAQRAILKYATYTGATPIAGRFTPGTFTNQIQAAFREPRLLVVTDPRLDHQPLTEASYVNIPVIAFCDTDSPLRFVDIAIPCNNKAPLSIGLMWWMLAREVLRLRGKLSREIPWESTVKVDLFFYRDPEQEEKEEAAVTETAKPIARAEVDGAYAEEWTTSAPVETHEPADIPAVTGTAVGSNWPSAGSAAASVPAPAPVTRDWTPQVIGDWGATNDDWA</sequence>
<reference evidence="10" key="2">
    <citation type="submission" date="2015-06" db="UniProtKB">
        <authorList>
            <consortium name="EnsemblMetazoa"/>
        </authorList>
    </citation>
    <scope>IDENTIFICATION</scope>
</reference>
<comment type="subunit">
    <text evidence="6">Component of the small ribosomal subunit. Mature ribosomes consist of a small (40S) and a large (60S) subunit. The 40S subunit contains about 33 different proteins and 1 molecule of RNA (18S). The 60S subunit contains about 49 different proteins and 3 molecules of RNA (28S, 5.8S and 5S). Interacts with ribosomal protein S21.</text>
</comment>
<name>T1L249_TETUR</name>
<dbReference type="SUPFAM" id="SSF52313">
    <property type="entry name" value="Ribosomal protein S2"/>
    <property type="match status" value="1"/>
</dbReference>
<evidence type="ECO:0000259" key="9">
    <source>
        <dbReference type="Pfam" id="PF16122"/>
    </source>
</evidence>
<evidence type="ECO:0000256" key="5">
    <source>
        <dbReference type="ARBA" id="ARBA00023274"/>
    </source>
</evidence>
<keyword evidence="5 6" id="KW-0687">Ribonucleoprotein</keyword>
<evidence type="ECO:0000313" key="10">
    <source>
        <dbReference type="EnsemblMetazoa" id="tetur32g02010.1"/>
    </source>
</evidence>
<feature type="domain" description="Small ribosomal subunit protein uS2 C-terminal" evidence="9">
    <location>
        <begin position="204"/>
        <end position="300"/>
    </location>
</feature>
<keyword evidence="3 6" id="KW-0963">Cytoplasm</keyword>
<dbReference type="GO" id="GO:0022627">
    <property type="term" value="C:cytosolic small ribosomal subunit"/>
    <property type="evidence" value="ECO:0007669"/>
    <property type="project" value="UniProtKB-UniRule"/>
</dbReference>
<evidence type="ECO:0000256" key="1">
    <source>
        <dbReference type="ARBA" id="ARBA00004496"/>
    </source>
</evidence>
<dbReference type="CDD" id="cd01425">
    <property type="entry name" value="RPS2"/>
    <property type="match status" value="1"/>
</dbReference>
<dbReference type="PRINTS" id="PR00395">
    <property type="entry name" value="RIBOSOMALS2"/>
</dbReference>
<evidence type="ECO:0000256" key="7">
    <source>
        <dbReference type="RuleBase" id="RU003631"/>
    </source>
</evidence>
<dbReference type="InterPro" id="IPR018130">
    <property type="entry name" value="Ribosomal_uS2_CS"/>
</dbReference>
<dbReference type="Proteomes" id="UP000015104">
    <property type="component" value="Unassembled WGS sequence"/>
</dbReference>
<dbReference type="OMA" id="VKNFFEP"/>
<dbReference type="InterPro" id="IPR027498">
    <property type="entry name" value="Ribosomal_uS2_euk"/>
</dbReference>
<dbReference type="Pfam" id="PF00318">
    <property type="entry name" value="Ribosomal_S2"/>
    <property type="match status" value="2"/>
</dbReference>
<dbReference type="InterPro" id="IPR001865">
    <property type="entry name" value="Ribosomal_uS2"/>
</dbReference>
<evidence type="ECO:0000256" key="6">
    <source>
        <dbReference type="HAMAP-Rule" id="MF_03015"/>
    </source>
</evidence>
<dbReference type="eggNOG" id="KOG0830">
    <property type="taxonomic scope" value="Eukaryota"/>
</dbReference>
<dbReference type="EnsemblMetazoa" id="tetur32g02010.1">
    <property type="protein sequence ID" value="tetur32g02010.1"/>
    <property type="gene ID" value="tetur32g02010"/>
</dbReference>
<dbReference type="PROSITE" id="PS00963">
    <property type="entry name" value="RIBOSOMAL_S2_2"/>
    <property type="match status" value="1"/>
</dbReference>
<dbReference type="InterPro" id="IPR005707">
    <property type="entry name" value="Ribosomal_uS2_euk/arc"/>
</dbReference>
<comment type="function">
    <text evidence="6">Required for the assembly and/or stability of the 40S ribosomal subunit. Required for the processing of the 20S rRNA-precursor to mature 18S rRNA in a late step of the maturation of 40S ribosomal subunits.</text>
</comment>
<dbReference type="FunFam" id="3.40.50.10490:FF:000012">
    <property type="entry name" value="40S ribosomal protein SA"/>
    <property type="match status" value="1"/>
</dbReference>
<dbReference type="InterPro" id="IPR023591">
    <property type="entry name" value="Ribosomal_uS2_flav_dom_sf"/>
</dbReference>
<dbReference type="Gene3D" id="3.40.50.10490">
    <property type="entry name" value="Glucose-6-phosphate isomerase like protein, domain 1"/>
    <property type="match status" value="1"/>
</dbReference>
<feature type="region of interest" description="Disordered" evidence="8">
    <location>
        <begin position="267"/>
        <end position="301"/>
    </location>
</feature>
<dbReference type="GO" id="GO:0000028">
    <property type="term" value="P:ribosomal small subunit assembly"/>
    <property type="evidence" value="ECO:0007669"/>
    <property type="project" value="UniProtKB-UniRule"/>
</dbReference>
<comment type="subcellular location">
    <subcellularLocation>
        <location evidence="1 6">Cytoplasm</location>
    </subcellularLocation>
</comment>
<dbReference type="GO" id="GO:0006412">
    <property type="term" value="P:translation"/>
    <property type="evidence" value="ECO:0007669"/>
    <property type="project" value="UniProtKB-UniRule"/>
</dbReference>
<reference evidence="11" key="1">
    <citation type="submission" date="2011-08" db="EMBL/GenBank/DDBJ databases">
        <authorList>
            <person name="Rombauts S."/>
        </authorList>
    </citation>
    <scope>NUCLEOTIDE SEQUENCE</scope>
    <source>
        <strain evidence="11">London</strain>
    </source>
</reference>
<dbReference type="PANTHER" id="PTHR11489">
    <property type="entry name" value="40S RIBOSOMAL PROTEIN SA"/>
    <property type="match status" value="1"/>
</dbReference>
<dbReference type="NCBIfam" id="TIGR01012">
    <property type="entry name" value="uS2_euk_arch"/>
    <property type="match status" value="1"/>
</dbReference>
<evidence type="ECO:0000256" key="2">
    <source>
        <dbReference type="ARBA" id="ARBA00006242"/>
    </source>
</evidence>
<keyword evidence="11" id="KW-1185">Reference proteome</keyword>
<evidence type="ECO:0000256" key="4">
    <source>
        <dbReference type="ARBA" id="ARBA00022980"/>
    </source>
</evidence>
<evidence type="ECO:0000256" key="8">
    <source>
        <dbReference type="SAM" id="MobiDB-lite"/>
    </source>
</evidence>
<evidence type="ECO:0000256" key="3">
    <source>
        <dbReference type="ARBA" id="ARBA00022490"/>
    </source>
</evidence>
<comment type="similarity">
    <text evidence="2 6 7">Belongs to the universal ribosomal protein uS2 family.</text>
</comment>
<dbReference type="InterPro" id="IPR032281">
    <property type="entry name" value="Ribosomal_uS2_C"/>
</dbReference>
<dbReference type="GO" id="GO:0003735">
    <property type="term" value="F:structural constituent of ribosome"/>
    <property type="evidence" value="ECO:0007669"/>
    <property type="project" value="UniProtKB-UniRule"/>
</dbReference>
<evidence type="ECO:0000313" key="11">
    <source>
        <dbReference type="Proteomes" id="UP000015104"/>
    </source>
</evidence>
<accession>T1L249</accession>
<dbReference type="KEGG" id="tut:107369547"/>